<dbReference type="Gene3D" id="3.90.470.10">
    <property type="entry name" value="Ribosomal protein L22/L17"/>
    <property type="match status" value="1"/>
</dbReference>
<evidence type="ECO:0000313" key="16">
    <source>
        <dbReference type="Proteomes" id="UP000054623"/>
    </source>
</evidence>
<dbReference type="GO" id="GO:0019843">
    <property type="term" value="F:rRNA binding"/>
    <property type="evidence" value="ECO:0007669"/>
    <property type="project" value="UniProtKB-UniRule"/>
</dbReference>
<evidence type="ECO:0000256" key="12">
    <source>
        <dbReference type="RuleBase" id="RU004006"/>
    </source>
</evidence>
<keyword evidence="7 10" id="KW-0687">Ribonucleoprotein</keyword>
<evidence type="ECO:0000256" key="5">
    <source>
        <dbReference type="ARBA" id="ARBA00022884"/>
    </source>
</evidence>
<dbReference type="SUPFAM" id="SSF54843">
    <property type="entry name" value="Ribosomal protein L22"/>
    <property type="match status" value="1"/>
</dbReference>
<evidence type="ECO:0000256" key="3">
    <source>
        <dbReference type="ARBA" id="ARBA00011838"/>
    </source>
</evidence>
<comment type="function">
    <text evidence="10 13">This protein binds specifically to 23S rRNA; its binding is stimulated by other ribosomal proteins, e.g., L4, L17, and L20. It is important during the early stages of 50S assembly. It makes multiple contacts with different domains of the 23S rRNA in the assembled 50S subunit and ribosome.</text>
</comment>
<dbReference type="PANTHER" id="PTHR13501">
    <property type="entry name" value="CHLOROPLAST 50S RIBOSOMAL PROTEIN L22-RELATED"/>
    <property type="match status" value="1"/>
</dbReference>
<evidence type="ECO:0000256" key="10">
    <source>
        <dbReference type="HAMAP-Rule" id="MF_01331"/>
    </source>
</evidence>
<dbReference type="Proteomes" id="UP000054623">
    <property type="component" value="Unassembled WGS sequence"/>
</dbReference>
<dbReference type="GO" id="GO:0022625">
    <property type="term" value="C:cytosolic large ribosomal subunit"/>
    <property type="evidence" value="ECO:0007669"/>
    <property type="project" value="TreeGrafter"/>
</dbReference>
<dbReference type="SMR" id="A0A098AWI3"/>
<dbReference type="NCBIfam" id="TIGR01044">
    <property type="entry name" value="rplV_bact"/>
    <property type="match status" value="1"/>
</dbReference>
<dbReference type="EMBL" id="LOCK01000010">
    <property type="protein sequence ID" value="KTE92903.1"/>
    <property type="molecule type" value="Genomic_DNA"/>
</dbReference>
<evidence type="ECO:0000256" key="7">
    <source>
        <dbReference type="ARBA" id="ARBA00023274"/>
    </source>
</evidence>
<keyword evidence="4 10" id="KW-0699">rRNA-binding</keyword>
<proteinExistence type="inferred from homology"/>
<dbReference type="PATRIC" id="fig|49338.4.peg.620"/>
<keyword evidence="6 10" id="KW-0689">Ribosomal protein</keyword>
<evidence type="ECO:0000256" key="2">
    <source>
        <dbReference type="ARBA" id="ARBA00009451"/>
    </source>
</evidence>
<evidence type="ECO:0000256" key="4">
    <source>
        <dbReference type="ARBA" id="ARBA00022730"/>
    </source>
</evidence>
<dbReference type="GO" id="GO:0003735">
    <property type="term" value="F:structural constituent of ribosome"/>
    <property type="evidence" value="ECO:0007669"/>
    <property type="project" value="InterPro"/>
</dbReference>
<reference evidence="14" key="1">
    <citation type="submission" date="2014-07" db="EMBL/GenBank/DDBJ databases">
        <authorList>
            <person name="Hornung V.Bastian."/>
        </authorList>
    </citation>
    <scope>NUCLEOTIDE SEQUENCE</scope>
    <source>
        <strain evidence="14">PCE-S</strain>
    </source>
</reference>
<dbReference type="PROSITE" id="PS00464">
    <property type="entry name" value="RIBOSOMAL_L22"/>
    <property type="match status" value="1"/>
</dbReference>
<comment type="function">
    <text evidence="1 10">The globular domain of the protein is located near the polypeptide exit tunnel on the outside of the subunit, while an extended beta-hairpin is found that lines the wall of the exit tunnel in the center of the 70S ribosome.</text>
</comment>
<protein>
    <recommendedName>
        <fullName evidence="9 10">Large ribosomal subunit protein uL22</fullName>
    </recommendedName>
</protein>
<sequence>MQQAKAIARYVRISPRKVRQVVDLIRGKNVSDALAILQFTPKGATEPVTKVLQSAVANAEHNYEMDTDALIVKEIYVDEGPTLKRIKPRAMGRADQIRKRTSHITVVVVEKKEG</sequence>
<dbReference type="Pfam" id="PF00237">
    <property type="entry name" value="Ribosomal_L22"/>
    <property type="match status" value="1"/>
</dbReference>
<dbReference type="HAMAP" id="MF_01331_B">
    <property type="entry name" value="Ribosomal_uL22_B"/>
    <property type="match status" value="1"/>
</dbReference>
<reference evidence="15 16" key="2">
    <citation type="submission" date="2015-12" db="EMBL/GenBank/DDBJ databases">
        <title>Draft Genome Sequence of Desulfitobacterium hafniense Strain DH, a Sulfate-reducing Bacterium Isolated from Paddy Soils.</title>
        <authorList>
            <person name="Bao P."/>
            <person name="Zhang X."/>
            <person name="Li G."/>
        </authorList>
    </citation>
    <scope>NUCLEOTIDE SEQUENCE [LARGE SCALE GENOMIC DNA]</scope>
    <source>
        <strain evidence="15 16">DH</strain>
    </source>
</reference>
<dbReference type="InterPro" id="IPR005727">
    <property type="entry name" value="Ribosomal_uL22_bac/chlpt-type"/>
</dbReference>
<gene>
    <name evidence="10" type="primary">rplV</name>
    <name evidence="15" type="ORF">AT727_17095</name>
    <name evidence="14" type="ORF">DPCES_0583</name>
</gene>
<comment type="subunit">
    <text evidence="3 10 12">Part of the 50S ribosomal subunit.</text>
</comment>
<dbReference type="InterPro" id="IPR018260">
    <property type="entry name" value="Ribosomal_uL22_CS"/>
</dbReference>
<evidence type="ECO:0000256" key="6">
    <source>
        <dbReference type="ARBA" id="ARBA00022980"/>
    </source>
</evidence>
<evidence type="ECO:0000256" key="9">
    <source>
        <dbReference type="ARBA" id="ARBA00035207"/>
    </source>
</evidence>
<dbReference type="CDD" id="cd00336">
    <property type="entry name" value="Ribosomal_L22"/>
    <property type="match status" value="1"/>
</dbReference>
<dbReference type="InterPro" id="IPR047867">
    <property type="entry name" value="Ribosomal_uL22_bac/org-type"/>
</dbReference>
<comment type="function">
    <text evidence="8">This protein binds specifically to 23S rRNA; its binding is stimulated by other ribosomal proteins, e.g. L4, L17, and L20. It is important during the early stages of 50S assembly. It makes multiple contacts with different domains of the 23S rRNA in the assembled 50S subunit and ribosome.</text>
</comment>
<dbReference type="PANTHER" id="PTHR13501:SF8">
    <property type="entry name" value="LARGE RIBOSOMAL SUBUNIT PROTEIN UL22M"/>
    <property type="match status" value="1"/>
</dbReference>
<accession>A0A098AWI3</accession>
<organism evidence="14">
    <name type="scientific">Desulfitobacterium hafniense</name>
    <name type="common">Desulfitobacterium frappieri</name>
    <dbReference type="NCBI Taxonomy" id="49338"/>
    <lineage>
        <taxon>Bacteria</taxon>
        <taxon>Bacillati</taxon>
        <taxon>Bacillota</taxon>
        <taxon>Clostridia</taxon>
        <taxon>Eubacteriales</taxon>
        <taxon>Desulfitobacteriaceae</taxon>
        <taxon>Desulfitobacterium</taxon>
    </lineage>
</organism>
<dbReference type="InterPro" id="IPR001063">
    <property type="entry name" value="Ribosomal_uL22"/>
</dbReference>
<evidence type="ECO:0000256" key="1">
    <source>
        <dbReference type="ARBA" id="ARBA00003478"/>
    </source>
</evidence>
<name>A0A098AWI3_DESHA</name>
<dbReference type="OrthoDB" id="9805969at2"/>
<dbReference type="RefSeq" id="WP_005810154.1">
    <property type="nucleotide sequence ID" value="NZ_CABKQQ010000025.1"/>
</dbReference>
<evidence type="ECO:0000256" key="8">
    <source>
        <dbReference type="ARBA" id="ARBA00025084"/>
    </source>
</evidence>
<evidence type="ECO:0000256" key="11">
    <source>
        <dbReference type="RuleBase" id="RU004005"/>
    </source>
</evidence>
<evidence type="ECO:0000256" key="13">
    <source>
        <dbReference type="RuleBase" id="RU004008"/>
    </source>
</evidence>
<evidence type="ECO:0000313" key="15">
    <source>
        <dbReference type="EMBL" id="KTE92903.1"/>
    </source>
</evidence>
<dbReference type="FunFam" id="3.90.470.10:FF:000011">
    <property type="entry name" value="50S ribosomal protein L22"/>
    <property type="match status" value="1"/>
</dbReference>
<dbReference type="AlphaFoldDB" id="A0A098AWI3"/>
<comment type="similarity">
    <text evidence="2 10 11">Belongs to the universal ribosomal protein uL22 family.</text>
</comment>
<dbReference type="GO" id="GO:0006412">
    <property type="term" value="P:translation"/>
    <property type="evidence" value="ECO:0007669"/>
    <property type="project" value="UniProtKB-UniRule"/>
</dbReference>
<evidence type="ECO:0000313" key="14">
    <source>
        <dbReference type="EMBL" id="CDX00470.1"/>
    </source>
</evidence>
<keyword evidence="5 10" id="KW-0694">RNA-binding</keyword>
<dbReference type="EMBL" id="LK996017">
    <property type="protein sequence ID" value="CDX00470.1"/>
    <property type="molecule type" value="Genomic_DNA"/>
</dbReference>
<dbReference type="InterPro" id="IPR036394">
    <property type="entry name" value="Ribosomal_uL22_sf"/>
</dbReference>